<dbReference type="PANTHER" id="PTHR33337:SF30">
    <property type="entry name" value="DUF636 DOMAIN PROTEIN (AFU_ORTHOLOGUE AFUA_1G03180)"/>
    <property type="match status" value="1"/>
</dbReference>
<organism evidence="6 7">
    <name type="scientific">Hypocrea virens (strain Gv29-8 / FGSC 10586)</name>
    <name type="common">Gliocladium virens</name>
    <name type="synonym">Trichoderma virens</name>
    <dbReference type="NCBI Taxonomy" id="413071"/>
    <lineage>
        <taxon>Eukaryota</taxon>
        <taxon>Fungi</taxon>
        <taxon>Dikarya</taxon>
        <taxon>Ascomycota</taxon>
        <taxon>Pezizomycotina</taxon>
        <taxon>Sordariomycetes</taxon>
        <taxon>Hypocreomycetidae</taxon>
        <taxon>Hypocreales</taxon>
        <taxon>Hypocreaceae</taxon>
        <taxon>Trichoderma</taxon>
    </lineage>
</organism>
<evidence type="ECO:0000259" key="5">
    <source>
        <dbReference type="PROSITE" id="PS51891"/>
    </source>
</evidence>
<dbReference type="AlphaFoldDB" id="G9MSX8"/>
<feature type="domain" description="CENP-V/GFA" evidence="5">
    <location>
        <begin position="1"/>
        <end position="105"/>
    </location>
</feature>
<keyword evidence="7" id="KW-1185">Reference proteome</keyword>
<dbReference type="InterPro" id="IPR011057">
    <property type="entry name" value="Mss4-like_sf"/>
</dbReference>
<dbReference type="GeneID" id="25792735"/>
<dbReference type="RefSeq" id="XP_013957272.1">
    <property type="nucleotide sequence ID" value="XM_014101797.1"/>
</dbReference>
<comment type="similarity">
    <text evidence="1">Belongs to the Gfa family.</text>
</comment>
<dbReference type="Pfam" id="PF04828">
    <property type="entry name" value="GFA"/>
    <property type="match status" value="2"/>
</dbReference>
<dbReference type="PANTHER" id="PTHR33337">
    <property type="entry name" value="GFA DOMAIN-CONTAINING PROTEIN"/>
    <property type="match status" value="1"/>
</dbReference>
<dbReference type="EMBL" id="ABDF02000006">
    <property type="protein sequence ID" value="EHK23074.1"/>
    <property type="molecule type" value="Genomic_DNA"/>
</dbReference>
<gene>
    <name evidence="6" type="ORF">TRIVIDRAFT_29138</name>
</gene>
<name>G9MSX8_HYPVG</name>
<dbReference type="PROSITE" id="PS51891">
    <property type="entry name" value="CENP_V_GFA"/>
    <property type="match status" value="1"/>
</dbReference>
<evidence type="ECO:0000256" key="2">
    <source>
        <dbReference type="ARBA" id="ARBA00022723"/>
    </source>
</evidence>
<dbReference type="InParanoid" id="G9MSX8"/>
<evidence type="ECO:0000256" key="1">
    <source>
        <dbReference type="ARBA" id="ARBA00005495"/>
    </source>
</evidence>
<protein>
    <recommendedName>
        <fullName evidence="5">CENP-V/GFA domain-containing protein</fullName>
    </recommendedName>
</protein>
<sequence>MIQCQCGAVSQNARLRKGTPLSLCHCNTCRHLTGLLCTSYYPVEDFHTSDSIRVYSISARSNIYFCTTCGCHVARSRKTTQGPLEWDVATGVVVSSTQDLNLTYESHKHVQDTQDGGISTWIDLTGHRQVDQHTMFRGEDWLHQEDTGVADDLLHGSCACGTVRFEITRPDSASREPSRWLPDLTFPDKTTPDSIKQNPSDLKWWIPNDGSKFLAGTCVCRSCRLISGFEIQTWAFVPRSNISFLVPGPGPGQSITQPLDFSTLPRGILQTHSSSPNVLRDFCGKCGATVFWREKGKPDVLDVSVGLFQAREGARAESWLEWWTDRVSFSEEVGTGRTGSIARTASNLVQALEDGLKVWKHRE</sequence>
<keyword evidence="3" id="KW-0862">Zinc</keyword>
<keyword evidence="2" id="KW-0479">Metal-binding</keyword>
<dbReference type="SUPFAM" id="SSF51316">
    <property type="entry name" value="Mss4-like"/>
    <property type="match status" value="2"/>
</dbReference>
<dbReference type="InterPro" id="IPR006913">
    <property type="entry name" value="CENP-V/GFA"/>
</dbReference>
<reference evidence="6 7" key="1">
    <citation type="journal article" date="2011" name="Genome Biol.">
        <title>Comparative genome sequence analysis underscores mycoparasitism as the ancestral life style of Trichoderma.</title>
        <authorList>
            <person name="Kubicek C.P."/>
            <person name="Herrera-Estrella A."/>
            <person name="Seidl-Seiboth V."/>
            <person name="Martinez D.A."/>
            <person name="Druzhinina I.S."/>
            <person name="Thon M."/>
            <person name="Zeilinger S."/>
            <person name="Casas-Flores S."/>
            <person name="Horwitz B.A."/>
            <person name="Mukherjee P.K."/>
            <person name="Mukherjee M."/>
            <person name="Kredics L."/>
            <person name="Alcaraz L.D."/>
            <person name="Aerts A."/>
            <person name="Antal Z."/>
            <person name="Atanasova L."/>
            <person name="Cervantes-Badillo M.G."/>
            <person name="Challacombe J."/>
            <person name="Chertkov O."/>
            <person name="McCluskey K."/>
            <person name="Coulpier F."/>
            <person name="Deshpande N."/>
            <person name="von Doehren H."/>
            <person name="Ebbole D.J."/>
            <person name="Esquivel-Naranjo E.U."/>
            <person name="Fekete E."/>
            <person name="Flipphi M."/>
            <person name="Glaser F."/>
            <person name="Gomez-Rodriguez E.Y."/>
            <person name="Gruber S."/>
            <person name="Han C."/>
            <person name="Henrissat B."/>
            <person name="Hermosa R."/>
            <person name="Hernandez-Onate M."/>
            <person name="Karaffa L."/>
            <person name="Kosti I."/>
            <person name="Le Crom S."/>
            <person name="Lindquist E."/>
            <person name="Lucas S."/>
            <person name="Luebeck M."/>
            <person name="Luebeck P.S."/>
            <person name="Margeot A."/>
            <person name="Metz B."/>
            <person name="Misra M."/>
            <person name="Nevalainen H."/>
            <person name="Omann M."/>
            <person name="Packer N."/>
            <person name="Perrone G."/>
            <person name="Uresti-Rivera E.E."/>
            <person name="Salamov A."/>
            <person name="Schmoll M."/>
            <person name="Seiboth B."/>
            <person name="Shapiro H."/>
            <person name="Sukno S."/>
            <person name="Tamayo-Ramos J.A."/>
            <person name="Tisch D."/>
            <person name="Wiest A."/>
            <person name="Wilkinson H.H."/>
            <person name="Zhang M."/>
            <person name="Coutinho P.M."/>
            <person name="Kenerley C.M."/>
            <person name="Monte E."/>
            <person name="Baker S.E."/>
            <person name="Grigoriev I.V."/>
        </authorList>
    </citation>
    <scope>NUCLEOTIDE SEQUENCE [LARGE SCALE GENOMIC DNA]</scope>
    <source>
        <strain evidence="7">Gv29-8 / FGSC 10586</strain>
    </source>
</reference>
<evidence type="ECO:0000313" key="7">
    <source>
        <dbReference type="Proteomes" id="UP000007115"/>
    </source>
</evidence>
<dbReference type="GO" id="GO:0016846">
    <property type="term" value="F:carbon-sulfur lyase activity"/>
    <property type="evidence" value="ECO:0007669"/>
    <property type="project" value="InterPro"/>
</dbReference>
<dbReference type="OMA" id="YREFCNR"/>
<evidence type="ECO:0000256" key="4">
    <source>
        <dbReference type="ARBA" id="ARBA00023239"/>
    </source>
</evidence>
<dbReference type="GO" id="GO:0046872">
    <property type="term" value="F:metal ion binding"/>
    <property type="evidence" value="ECO:0007669"/>
    <property type="project" value="UniProtKB-KW"/>
</dbReference>
<evidence type="ECO:0000313" key="6">
    <source>
        <dbReference type="EMBL" id="EHK23074.1"/>
    </source>
</evidence>
<dbReference type="STRING" id="413071.G9MSX8"/>
<comment type="caution">
    <text evidence="6">The sequence shown here is derived from an EMBL/GenBank/DDBJ whole genome shotgun (WGS) entry which is preliminary data.</text>
</comment>
<keyword evidence="4" id="KW-0456">Lyase</keyword>
<dbReference type="HOGENOM" id="CLU_038839_0_0_1"/>
<dbReference type="Proteomes" id="UP000007115">
    <property type="component" value="Unassembled WGS sequence"/>
</dbReference>
<dbReference type="eggNOG" id="ENOG502S13F">
    <property type="taxonomic scope" value="Eukaryota"/>
</dbReference>
<evidence type="ECO:0000256" key="3">
    <source>
        <dbReference type="ARBA" id="ARBA00022833"/>
    </source>
</evidence>
<dbReference type="VEuPathDB" id="FungiDB:TRIVIDRAFT_29138"/>
<proteinExistence type="inferred from homology"/>
<dbReference type="Gene3D" id="2.170.150.70">
    <property type="match status" value="1"/>
</dbReference>
<accession>G9MSX8</accession>
<dbReference type="Gene3D" id="3.90.1590.10">
    <property type="entry name" value="glutathione-dependent formaldehyde- activating enzyme (gfa)"/>
    <property type="match status" value="1"/>
</dbReference>
<dbReference type="OrthoDB" id="5422068at2759"/>